<gene>
    <name evidence="1" type="ORF">KC19_VG187500</name>
</gene>
<dbReference type="EMBL" id="CM026426">
    <property type="protein sequence ID" value="KAG0573550.1"/>
    <property type="molecule type" value="Genomic_DNA"/>
</dbReference>
<proteinExistence type="predicted"/>
<evidence type="ECO:0000313" key="1">
    <source>
        <dbReference type="EMBL" id="KAG0573550.1"/>
    </source>
</evidence>
<organism evidence="1 2">
    <name type="scientific">Ceratodon purpureus</name>
    <name type="common">Fire moss</name>
    <name type="synonym">Dicranum purpureum</name>
    <dbReference type="NCBI Taxonomy" id="3225"/>
    <lineage>
        <taxon>Eukaryota</taxon>
        <taxon>Viridiplantae</taxon>
        <taxon>Streptophyta</taxon>
        <taxon>Embryophyta</taxon>
        <taxon>Bryophyta</taxon>
        <taxon>Bryophytina</taxon>
        <taxon>Bryopsida</taxon>
        <taxon>Dicranidae</taxon>
        <taxon>Pseudoditrichales</taxon>
        <taxon>Ditrichaceae</taxon>
        <taxon>Ceratodon</taxon>
    </lineage>
</organism>
<dbReference type="AlphaFoldDB" id="A0A8T0HRD5"/>
<reference evidence="1" key="1">
    <citation type="submission" date="2020-06" db="EMBL/GenBank/DDBJ databases">
        <title>WGS assembly of Ceratodon purpureus strain R40.</title>
        <authorList>
            <person name="Carey S.B."/>
            <person name="Jenkins J."/>
            <person name="Shu S."/>
            <person name="Lovell J.T."/>
            <person name="Sreedasyam A."/>
            <person name="Maumus F."/>
            <person name="Tiley G.P."/>
            <person name="Fernandez-Pozo N."/>
            <person name="Barry K."/>
            <person name="Chen C."/>
            <person name="Wang M."/>
            <person name="Lipzen A."/>
            <person name="Daum C."/>
            <person name="Saski C.A."/>
            <person name="Payton A.C."/>
            <person name="Mcbreen J.C."/>
            <person name="Conrad R.E."/>
            <person name="Kollar L.M."/>
            <person name="Olsson S."/>
            <person name="Huttunen S."/>
            <person name="Landis J.B."/>
            <person name="Wickett N.J."/>
            <person name="Johnson M.G."/>
            <person name="Rensing S.A."/>
            <person name="Grimwood J."/>
            <person name="Schmutz J."/>
            <person name="Mcdaniel S.F."/>
        </authorList>
    </citation>
    <scope>NUCLEOTIDE SEQUENCE</scope>
    <source>
        <strain evidence="1">R40</strain>
    </source>
</reference>
<sequence length="176" mass="19677">MHSQVEIKFLDYVFFFQELKEFVCTTRPIPICRKSPSVNSDSAYTQRAAFYVIAWNHTCKVRATRSKFSSTETQADRHVACVMATWRRNLEAECITSDFCRPSLPSTPCANSGQWSTHKISLPPGSPTINDCISKTALASPSSPSRGGILSSMYLHITWVQKSGRKWSSTHPGQPS</sequence>
<accession>A0A8T0HRD5</accession>
<protein>
    <submittedName>
        <fullName evidence="1">Uncharacterized protein</fullName>
    </submittedName>
</protein>
<keyword evidence="2" id="KW-1185">Reference proteome</keyword>
<evidence type="ECO:0000313" key="2">
    <source>
        <dbReference type="Proteomes" id="UP000822688"/>
    </source>
</evidence>
<comment type="caution">
    <text evidence="1">The sequence shown here is derived from an EMBL/GenBank/DDBJ whole genome shotgun (WGS) entry which is preliminary data.</text>
</comment>
<name>A0A8T0HRD5_CERPU</name>
<dbReference type="Proteomes" id="UP000822688">
    <property type="component" value="Chromosome V"/>
</dbReference>